<keyword evidence="4 8" id="KW-0028">Amino-acid biosynthesis</keyword>
<evidence type="ECO:0000256" key="1">
    <source>
        <dbReference type="ARBA" id="ARBA00004970"/>
    </source>
</evidence>
<dbReference type="NCBIfam" id="NF005596">
    <property type="entry name" value="PRK07328.1"/>
    <property type="match status" value="1"/>
</dbReference>
<organism evidence="10 11">
    <name type="scientific">Desulfoscipio geothermicus DSM 3669</name>
    <dbReference type="NCBI Taxonomy" id="1121426"/>
    <lineage>
        <taxon>Bacteria</taxon>
        <taxon>Bacillati</taxon>
        <taxon>Bacillota</taxon>
        <taxon>Clostridia</taxon>
        <taxon>Eubacteriales</taxon>
        <taxon>Desulfallaceae</taxon>
        <taxon>Desulfoscipio</taxon>
    </lineage>
</organism>
<dbReference type="InterPro" id="IPR010140">
    <property type="entry name" value="Histidinol_P_phosphatase_HisJ"/>
</dbReference>
<keyword evidence="11" id="KW-1185">Reference proteome</keyword>
<dbReference type="GO" id="GO:0005737">
    <property type="term" value="C:cytoplasm"/>
    <property type="evidence" value="ECO:0007669"/>
    <property type="project" value="TreeGrafter"/>
</dbReference>
<evidence type="ECO:0000256" key="6">
    <source>
        <dbReference type="ARBA" id="ARBA00023102"/>
    </source>
</evidence>
<comment type="similarity">
    <text evidence="2 8">Belongs to the PHP hydrolase family. HisK subfamily.</text>
</comment>
<dbReference type="PANTHER" id="PTHR21039">
    <property type="entry name" value="HISTIDINOL PHOSPHATASE-RELATED"/>
    <property type="match status" value="1"/>
</dbReference>
<evidence type="ECO:0000256" key="7">
    <source>
        <dbReference type="ARBA" id="ARBA00049158"/>
    </source>
</evidence>
<dbReference type="Pfam" id="PF02811">
    <property type="entry name" value="PHP"/>
    <property type="match status" value="1"/>
</dbReference>
<dbReference type="NCBIfam" id="TIGR01856">
    <property type="entry name" value="hisJ_fam"/>
    <property type="match status" value="1"/>
</dbReference>
<evidence type="ECO:0000313" key="11">
    <source>
        <dbReference type="Proteomes" id="UP000199584"/>
    </source>
</evidence>
<evidence type="ECO:0000256" key="8">
    <source>
        <dbReference type="RuleBase" id="RU366003"/>
    </source>
</evidence>
<dbReference type="UniPathway" id="UPA00031">
    <property type="reaction ID" value="UER00013"/>
</dbReference>
<evidence type="ECO:0000256" key="4">
    <source>
        <dbReference type="ARBA" id="ARBA00022605"/>
    </source>
</evidence>
<dbReference type="CDD" id="cd12110">
    <property type="entry name" value="PHP_HisPPase_Hisj_like"/>
    <property type="match status" value="1"/>
</dbReference>
<reference evidence="11" key="1">
    <citation type="submission" date="2016-10" db="EMBL/GenBank/DDBJ databases">
        <authorList>
            <person name="Varghese N."/>
            <person name="Submissions S."/>
        </authorList>
    </citation>
    <scope>NUCLEOTIDE SEQUENCE [LARGE SCALE GENOMIC DNA]</scope>
    <source>
        <strain evidence="11">DSM 3669</strain>
    </source>
</reference>
<evidence type="ECO:0000259" key="9">
    <source>
        <dbReference type="Pfam" id="PF02811"/>
    </source>
</evidence>
<evidence type="ECO:0000313" key="10">
    <source>
        <dbReference type="EMBL" id="SFR14763.1"/>
    </source>
</evidence>
<dbReference type="PANTHER" id="PTHR21039:SF0">
    <property type="entry name" value="HISTIDINOL-PHOSPHATASE"/>
    <property type="match status" value="1"/>
</dbReference>
<feature type="domain" description="PHP" evidence="9">
    <location>
        <begin position="5"/>
        <end position="198"/>
    </location>
</feature>
<dbReference type="InterPro" id="IPR016195">
    <property type="entry name" value="Pol/histidinol_Pase-like"/>
</dbReference>
<sequence length="258" mass="29270">MLLPDYHIHTCRCGHATGEMKEYVERAIELGLPEIGFADHLPMYWLAEKERDPGIAMTSEQLPEYVAEVEKLRAANPEIPIRLGIEADYIPGREAELEKILKAYPFDYVLGSIHFIDGWGFDNPAYIDRYRHCDLDALYRRYFQLLQQAAQSRLFDIMAHPDLIKKFGYKPQGDVQGVYEETARVFAETGVCVEINTAGLRAPVEEMYPSFGFLQACRNHGVSVTTGSDAHTPEQVGYQFDKALELITKVGYTKVSLV</sequence>
<accession>A0A1I6EAG8</accession>
<dbReference type="Proteomes" id="UP000199584">
    <property type="component" value="Unassembled WGS sequence"/>
</dbReference>
<evidence type="ECO:0000256" key="5">
    <source>
        <dbReference type="ARBA" id="ARBA00022801"/>
    </source>
</evidence>
<dbReference type="EC" id="3.1.3.15" evidence="3 8"/>
<dbReference type="EMBL" id="FOYM01000033">
    <property type="protein sequence ID" value="SFR14763.1"/>
    <property type="molecule type" value="Genomic_DNA"/>
</dbReference>
<dbReference type="Gene3D" id="3.20.20.140">
    <property type="entry name" value="Metal-dependent hydrolases"/>
    <property type="match status" value="1"/>
</dbReference>
<dbReference type="RefSeq" id="WP_092486701.1">
    <property type="nucleotide sequence ID" value="NZ_FOYM01000033.1"/>
</dbReference>
<gene>
    <name evidence="10" type="ORF">SAMN05660706_13316</name>
</gene>
<dbReference type="SUPFAM" id="SSF89550">
    <property type="entry name" value="PHP domain-like"/>
    <property type="match status" value="1"/>
</dbReference>
<name>A0A1I6EAG8_9FIRM</name>
<protein>
    <recommendedName>
        <fullName evidence="3 8">Histidinol-phosphatase</fullName>
        <shortName evidence="8">HolPase</shortName>
        <ecNumber evidence="3 8">3.1.3.15</ecNumber>
    </recommendedName>
</protein>
<dbReference type="GO" id="GO:0004401">
    <property type="term" value="F:histidinol-phosphatase activity"/>
    <property type="evidence" value="ECO:0007669"/>
    <property type="project" value="UniProtKB-UniRule"/>
</dbReference>
<comment type="pathway">
    <text evidence="1 8">Amino-acid biosynthesis; L-histidine biosynthesis; L-histidine from 5-phospho-alpha-D-ribose 1-diphosphate: step 8/9.</text>
</comment>
<dbReference type="InterPro" id="IPR004013">
    <property type="entry name" value="PHP_dom"/>
</dbReference>
<evidence type="ECO:0000256" key="3">
    <source>
        <dbReference type="ARBA" id="ARBA00013085"/>
    </source>
</evidence>
<dbReference type="GO" id="GO:0000105">
    <property type="term" value="P:L-histidine biosynthetic process"/>
    <property type="evidence" value="ECO:0007669"/>
    <property type="project" value="UniProtKB-UniRule"/>
</dbReference>
<dbReference type="STRING" id="39060.SAMN05660706_13316"/>
<dbReference type="OrthoDB" id="9775255at2"/>
<dbReference type="AlphaFoldDB" id="A0A1I6EAG8"/>
<proteinExistence type="inferred from homology"/>
<comment type="catalytic activity">
    <reaction evidence="7 8">
        <text>L-histidinol phosphate + H2O = L-histidinol + phosphate</text>
        <dbReference type="Rhea" id="RHEA:14465"/>
        <dbReference type="ChEBI" id="CHEBI:15377"/>
        <dbReference type="ChEBI" id="CHEBI:43474"/>
        <dbReference type="ChEBI" id="CHEBI:57699"/>
        <dbReference type="ChEBI" id="CHEBI:57980"/>
        <dbReference type="EC" id="3.1.3.15"/>
    </reaction>
</comment>
<keyword evidence="6 8" id="KW-0368">Histidine biosynthesis</keyword>
<evidence type="ECO:0000256" key="2">
    <source>
        <dbReference type="ARBA" id="ARBA00009152"/>
    </source>
</evidence>
<keyword evidence="5 8" id="KW-0378">Hydrolase</keyword>